<dbReference type="WBParaSite" id="JU765_v2.g20392.t1">
    <property type="protein sequence ID" value="JU765_v2.g20392.t1"/>
    <property type="gene ID" value="JU765_v2.g20392"/>
</dbReference>
<evidence type="ECO:0000313" key="1">
    <source>
        <dbReference type="Proteomes" id="UP000887576"/>
    </source>
</evidence>
<proteinExistence type="predicted"/>
<accession>A0AC34QY61</accession>
<dbReference type="Proteomes" id="UP000887576">
    <property type="component" value="Unplaced"/>
</dbReference>
<organism evidence="1 2">
    <name type="scientific">Panagrolaimus sp. JU765</name>
    <dbReference type="NCBI Taxonomy" id="591449"/>
    <lineage>
        <taxon>Eukaryota</taxon>
        <taxon>Metazoa</taxon>
        <taxon>Ecdysozoa</taxon>
        <taxon>Nematoda</taxon>
        <taxon>Chromadorea</taxon>
        <taxon>Rhabditida</taxon>
        <taxon>Tylenchina</taxon>
        <taxon>Panagrolaimomorpha</taxon>
        <taxon>Panagrolaimoidea</taxon>
        <taxon>Panagrolaimidae</taxon>
        <taxon>Panagrolaimus</taxon>
    </lineage>
</organism>
<evidence type="ECO:0000313" key="2">
    <source>
        <dbReference type="WBParaSite" id="JU765_v2.g20392.t1"/>
    </source>
</evidence>
<sequence length="365" mass="42206">MPTIVDTVDHVLNYMEGVCDKPVEIHSIFQEFTMDIISRIALGQEECQLFKNPYMESARYIFTAPVEKLTNTWVTRFPFLKPYFKFQEKIFPKKETGNIVENLYASLYSKIAKRKEEREKKQSKPMDFIDLFLEAESKSTDWETEMKTLDWSNLKVAKQLSIPEIVGQCFVFLLAGYDTTANSLSFLIYELINNPEALEQLKEEVDGFLASENFAYETITNLQYLDACIKESLRLHPVAASIVNRCCMETTKIGEVVVEKGVNVEIDVLSINKNEVIWGEHPEKFRPERWLESETRHPIGFLTFGGGPRICLGMRLALLEEKIMIIKLLERFSLSKCPESEEKLFVRGYNVFYPKSVTLKLGPRQ</sequence>
<protein>
    <submittedName>
        <fullName evidence="2">Cytochrome P450</fullName>
    </submittedName>
</protein>
<reference evidence="2" key="1">
    <citation type="submission" date="2022-11" db="UniProtKB">
        <authorList>
            <consortium name="WormBaseParasite"/>
        </authorList>
    </citation>
    <scope>IDENTIFICATION</scope>
</reference>
<name>A0AC34QY61_9BILA</name>